<feature type="compositionally biased region" description="Pro residues" evidence="1">
    <location>
        <begin position="88"/>
        <end position="100"/>
    </location>
</feature>
<feature type="region of interest" description="Disordered" evidence="1">
    <location>
        <begin position="73"/>
        <end position="100"/>
    </location>
</feature>
<name>Q2JG41_FRACC</name>
<dbReference type="AlphaFoldDB" id="Q2JG41"/>
<evidence type="ECO:0000256" key="1">
    <source>
        <dbReference type="SAM" id="MobiDB-lite"/>
    </source>
</evidence>
<evidence type="ECO:0000313" key="2">
    <source>
        <dbReference type="EMBL" id="ABD09751.1"/>
    </source>
</evidence>
<dbReference type="KEGG" id="fra:Francci3_0364"/>
<keyword evidence="3" id="KW-1185">Reference proteome</keyword>
<dbReference type="HOGENOM" id="CLU_2301723_0_0_11"/>
<sequence>MEIIDTPTRRSWEPVVAARGAAPGSAGRPAPGGRARTPMGCLLPAGGIDGSVSGAHRRRVGDVGRPERIVEDEPISFPDSEPLTIPVPAAPEPDLEPVPG</sequence>
<gene>
    <name evidence="2" type="ordered locus">Francci3_0364</name>
</gene>
<reference evidence="2 3" key="1">
    <citation type="journal article" date="2007" name="Genome Res.">
        <title>Genome characteristics of facultatively symbiotic Frankia sp. strains reflect host range and host plant biogeography.</title>
        <authorList>
            <person name="Normand P."/>
            <person name="Lapierre P."/>
            <person name="Tisa L.S."/>
            <person name="Gogarten J.P."/>
            <person name="Alloisio N."/>
            <person name="Bagnarol E."/>
            <person name="Bassi C.A."/>
            <person name="Berry A.M."/>
            <person name="Bickhart D.M."/>
            <person name="Choisne N."/>
            <person name="Couloux A."/>
            <person name="Cournoyer B."/>
            <person name="Cruveiller S."/>
            <person name="Daubin V."/>
            <person name="Demange N."/>
            <person name="Francino M.P."/>
            <person name="Goltsman E."/>
            <person name="Huang Y."/>
            <person name="Kopp O.R."/>
            <person name="Labarre L."/>
            <person name="Lapidus A."/>
            <person name="Lavire C."/>
            <person name="Marechal J."/>
            <person name="Martinez M."/>
            <person name="Mastronunzio J.E."/>
            <person name="Mullin B.C."/>
            <person name="Niemann J."/>
            <person name="Pujic P."/>
            <person name="Rawnsley T."/>
            <person name="Rouy Z."/>
            <person name="Schenowitz C."/>
            <person name="Sellstedt A."/>
            <person name="Tavares F."/>
            <person name="Tomkins J.P."/>
            <person name="Vallenet D."/>
            <person name="Valverde C."/>
            <person name="Wall L.G."/>
            <person name="Wang Y."/>
            <person name="Medigue C."/>
            <person name="Benson D.R."/>
        </authorList>
    </citation>
    <scope>NUCLEOTIDE SEQUENCE [LARGE SCALE GENOMIC DNA]</scope>
    <source>
        <strain evidence="3">DSM 45818 / CECT 9043 / CcI3</strain>
    </source>
</reference>
<evidence type="ECO:0000313" key="3">
    <source>
        <dbReference type="Proteomes" id="UP000001937"/>
    </source>
</evidence>
<protein>
    <submittedName>
        <fullName evidence="2">Uncharacterized protein</fullName>
    </submittedName>
</protein>
<dbReference type="Proteomes" id="UP000001937">
    <property type="component" value="Chromosome"/>
</dbReference>
<feature type="region of interest" description="Disordered" evidence="1">
    <location>
        <begin position="1"/>
        <end position="60"/>
    </location>
</feature>
<accession>Q2JG41</accession>
<organism evidence="2 3">
    <name type="scientific">Frankia casuarinae (strain DSM 45818 / CECT 9043 / HFP020203 / CcI3)</name>
    <dbReference type="NCBI Taxonomy" id="106370"/>
    <lineage>
        <taxon>Bacteria</taxon>
        <taxon>Bacillati</taxon>
        <taxon>Actinomycetota</taxon>
        <taxon>Actinomycetes</taxon>
        <taxon>Frankiales</taxon>
        <taxon>Frankiaceae</taxon>
        <taxon>Frankia</taxon>
    </lineage>
</organism>
<dbReference type="EMBL" id="CP000249">
    <property type="protein sequence ID" value="ABD09751.1"/>
    <property type="molecule type" value="Genomic_DNA"/>
</dbReference>
<proteinExistence type="predicted"/>
<dbReference type="STRING" id="106370.Francci3_0364"/>
<feature type="compositionally biased region" description="Low complexity" evidence="1">
    <location>
        <begin position="17"/>
        <end position="36"/>
    </location>
</feature>